<evidence type="ECO:0008006" key="6">
    <source>
        <dbReference type="Google" id="ProtNLM"/>
    </source>
</evidence>
<dbReference type="InterPro" id="IPR018294">
    <property type="entry name" value="ISPD_synthase_CS"/>
</dbReference>
<dbReference type="InterPro" id="IPR029044">
    <property type="entry name" value="Nucleotide-diphossugar_trans"/>
</dbReference>
<dbReference type="PANTHER" id="PTHR43015">
    <property type="entry name" value="D-RIBITOL-5-PHOSPHATE CYTIDYLYLTRANSFERASE"/>
    <property type="match status" value="1"/>
</dbReference>
<name>A0ABR1AY28_POLSC</name>
<dbReference type="PANTHER" id="PTHR43015:SF1">
    <property type="entry name" value="D-RIBITOL-5-PHOSPHATE CYTIDYLYLTRANSFERASE"/>
    <property type="match status" value="1"/>
</dbReference>
<protein>
    <recommendedName>
        <fullName evidence="6">2-C-methyl-D-erythritol 4-phosphate cytidylyltransferase-like protein</fullName>
    </recommendedName>
</protein>
<sequence>MFDFDVAVVIPMGGYSDRFPSSCPKQYFKILGKPLFMFCLEEFYKLEYIKKICLVADNVMYVENVVQEYFQDSEKIIVVNGDSTRHMSIKNGLVRLSKCSNCKVVVVHDGARPIVPKHLLEQVILEASIQGAAGATRPLVSTVIKPCPTDDCLETSLERHLFALSETPQAFLFHLIAHAYEQCTQEELEKGTECLQLVLKYCFIRAKLIAGPDTLWKVTDKKDFYSVVPYLTESSTDVCLLGEEQTDVIQGLMTSLKDRVRMVQTFVDEKEMISSKEKFTTVICFHKYSASDDNTLAMCDFRAAINVNSQVCVTYASTYPSSVDVLPCNDAIKSAFDIYSDVRD</sequence>
<reference evidence="4 5" key="1">
    <citation type="submission" date="2023-09" db="EMBL/GenBank/DDBJ databases">
        <title>Genomes of two closely related lineages of the louse Polyplax serrata with different host specificities.</title>
        <authorList>
            <person name="Martinu J."/>
            <person name="Tarabai H."/>
            <person name="Stefka J."/>
            <person name="Hypsa V."/>
        </authorList>
    </citation>
    <scope>NUCLEOTIDE SEQUENCE [LARGE SCALE GENOMIC DNA]</scope>
    <source>
        <strain evidence="4">98ZLc_SE</strain>
    </source>
</reference>
<dbReference type="PROSITE" id="PS01295">
    <property type="entry name" value="ISPD"/>
    <property type="match status" value="1"/>
</dbReference>
<keyword evidence="5" id="KW-1185">Reference proteome</keyword>
<dbReference type="SUPFAM" id="SSF53448">
    <property type="entry name" value="Nucleotide-diphospho-sugar transferases"/>
    <property type="match status" value="1"/>
</dbReference>
<dbReference type="Pfam" id="PF01128">
    <property type="entry name" value="IspD"/>
    <property type="match status" value="1"/>
</dbReference>
<evidence type="ECO:0000256" key="3">
    <source>
        <dbReference type="ARBA" id="ARBA00022695"/>
    </source>
</evidence>
<evidence type="ECO:0000313" key="4">
    <source>
        <dbReference type="EMBL" id="KAK6631071.1"/>
    </source>
</evidence>
<comment type="caution">
    <text evidence="4">The sequence shown here is derived from an EMBL/GenBank/DDBJ whole genome shotgun (WGS) entry which is preliminary data.</text>
</comment>
<organism evidence="4 5">
    <name type="scientific">Polyplax serrata</name>
    <name type="common">Common mouse louse</name>
    <dbReference type="NCBI Taxonomy" id="468196"/>
    <lineage>
        <taxon>Eukaryota</taxon>
        <taxon>Metazoa</taxon>
        <taxon>Ecdysozoa</taxon>
        <taxon>Arthropoda</taxon>
        <taxon>Hexapoda</taxon>
        <taxon>Insecta</taxon>
        <taxon>Pterygota</taxon>
        <taxon>Neoptera</taxon>
        <taxon>Paraneoptera</taxon>
        <taxon>Psocodea</taxon>
        <taxon>Troctomorpha</taxon>
        <taxon>Phthiraptera</taxon>
        <taxon>Anoplura</taxon>
        <taxon>Polyplacidae</taxon>
        <taxon>Polyplax</taxon>
    </lineage>
</organism>
<accession>A0ABR1AY28</accession>
<evidence type="ECO:0000256" key="1">
    <source>
        <dbReference type="ARBA" id="ARBA00009789"/>
    </source>
</evidence>
<evidence type="ECO:0000256" key="2">
    <source>
        <dbReference type="ARBA" id="ARBA00022679"/>
    </source>
</evidence>
<comment type="similarity">
    <text evidence="1">Belongs to the IspD/TarI cytidylyltransferase family. IspD subfamily.</text>
</comment>
<dbReference type="Gene3D" id="3.90.550.10">
    <property type="entry name" value="Spore Coat Polysaccharide Biosynthesis Protein SpsA, Chain A"/>
    <property type="match status" value="1"/>
</dbReference>
<dbReference type="Proteomes" id="UP001359485">
    <property type="component" value="Unassembled WGS sequence"/>
</dbReference>
<keyword evidence="3" id="KW-0548">Nucleotidyltransferase</keyword>
<keyword evidence="2" id="KW-0808">Transferase</keyword>
<dbReference type="EMBL" id="JAWJWF010000007">
    <property type="protein sequence ID" value="KAK6631071.1"/>
    <property type="molecule type" value="Genomic_DNA"/>
</dbReference>
<gene>
    <name evidence="4" type="ORF">RUM44_003244</name>
</gene>
<dbReference type="InterPro" id="IPR034683">
    <property type="entry name" value="IspD/TarI"/>
</dbReference>
<proteinExistence type="inferred from homology"/>
<evidence type="ECO:0000313" key="5">
    <source>
        <dbReference type="Proteomes" id="UP001359485"/>
    </source>
</evidence>